<dbReference type="Proteomes" id="UP000608420">
    <property type="component" value="Unassembled WGS sequence"/>
</dbReference>
<keyword evidence="3" id="KW-1185">Reference proteome</keyword>
<evidence type="ECO:0000313" key="3">
    <source>
        <dbReference type="Proteomes" id="UP000608420"/>
    </source>
</evidence>
<organism evidence="2 3">
    <name type="scientific">Paenibacillus aceti</name>
    <dbReference type="NCBI Taxonomy" id="1820010"/>
    <lineage>
        <taxon>Bacteria</taxon>
        <taxon>Bacillati</taxon>
        <taxon>Bacillota</taxon>
        <taxon>Bacilli</taxon>
        <taxon>Bacillales</taxon>
        <taxon>Paenibacillaceae</taxon>
        <taxon>Paenibacillus</taxon>
    </lineage>
</organism>
<evidence type="ECO:0000259" key="1">
    <source>
        <dbReference type="PROSITE" id="PS51186"/>
    </source>
</evidence>
<comment type="caution">
    <text evidence="2">The sequence shown here is derived from an EMBL/GenBank/DDBJ whole genome shotgun (WGS) entry which is preliminary data.</text>
</comment>
<evidence type="ECO:0000313" key="2">
    <source>
        <dbReference type="EMBL" id="GGG16866.1"/>
    </source>
</evidence>
<dbReference type="PROSITE" id="PS51186">
    <property type="entry name" value="GNAT"/>
    <property type="match status" value="1"/>
</dbReference>
<dbReference type="InterPro" id="IPR016181">
    <property type="entry name" value="Acyl_CoA_acyltransferase"/>
</dbReference>
<protein>
    <recommendedName>
        <fullName evidence="1">N-acetyltransferase domain-containing protein</fullName>
    </recommendedName>
</protein>
<dbReference type="InterPro" id="IPR000182">
    <property type="entry name" value="GNAT_dom"/>
</dbReference>
<dbReference type="Gene3D" id="3.40.630.30">
    <property type="match status" value="1"/>
</dbReference>
<dbReference type="SUPFAM" id="SSF55729">
    <property type="entry name" value="Acyl-CoA N-acyltransferases (Nat)"/>
    <property type="match status" value="1"/>
</dbReference>
<dbReference type="CDD" id="cd04301">
    <property type="entry name" value="NAT_SF"/>
    <property type="match status" value="1"/>
</dbReference>
<dbReference type="Pfam" id="PF00583">
    <property type="entry name" value="Acetyltransf_1"/>
    <property type="match status" value="1"/>
</dbReference>
<accession>A0ABQ1W7Q2</accession>
<reference evidence="3" key="1">
    <citation type="journal article" date="2019" name="Int. J. Syst. Evol. Microbiol.">
        <title>The Global Catalogue of Microorganisms (GCM) 10K type strain sequencing project: providing services to taxonomists for standard genome sequencing and annotation.</title>
        <authorList>
            <consortium name="The Broad Institute Genomics Platform"/>
            <consortium name="The Broad Institute Genome Sequencing Center for Infectious Disease"/>
            <person name="Wu L."/>
            <person name="Ma J."/>
        </authorList>
    </citation>
    <scope>NUCLEOTIDE SEQUENCE [LARGE SCALE GENOMIC DNA]</scope>
    <source>
        <strain evidence="3">CGMCC 1.15420</strain>
    </source>
</reference>
<dbReference type="RefSeq" id="WP_120463437.1">
    <property type="nucleotide sequence ID" value="NZ_BMIW01000046.1"/>
</dbReference>
<gene>
    <name evidence="2" type="ORF">GCM10010913_43620</name>
</gene>
<proteinExistence type="predicted"/>
<dbReference type="EMBL" id="BMIW01000046">
    <property type="protein sequence ID" value="GGG16866.1"/>
    <property type="molecule type" value="Genomic_DNA"/>
</dbReference>
<sequence length="156" mass="17275">MIRLLSLQDPDVVEQIWSLQHIAYRLEALALGLTSYPPLRDTFDSIRNSEESFYGYLSDGPEDGEELLGVISVSTDSSGSLSITRLMVHPQHLREGIGTALVQYVLDSCDDIRRFTVTAGTLNTPAVALYRKLGFMPGETMKSVAGVDLTLFHLNR</sequence>
<feature type="domain" description="N-acetyltransferase" evidence="1">
    <location>
        <begin position="1"/>
        <end position="156"/>
    </location>
</feature>
<name>A0ABQ1W7Q2_9BACL</name>